<evidence type="ECO:0000256" key="2">
    <source>
        <dbReference type="PIRSR" id="PIRSR613078-2"/>
    </source>
</evidence>
<name>A0A7J6XFZ2_THATH</name>
<proteinExistence type="inferred from homology"/>
<reference evidence="3 4" key="1">
    <citation type="submission" date="2020-06" db="EMBL/GenBank/DDBJ databases">
        <title>Transcriptomic and genomic resources for Thalictrum thalictroides and T. hernandezii: Facilitating candidate gene discovery in an emerging model plant lineage.</title>
        <authorList>
            <person name="Arias T."/>
            <person name="Riano-Pachon D.M."/>
            <person name="Di Stilio V.S."/>
        </authorList>
    </citation>
    <scope>NUCLEOTIDE SEQUENCE [LARGE SCALE GENOMIC DNA]</scope>
    <source>
        <strain evidence="4">cv. WT478/WT964</strain>
        <tissue evidence="3">Leaves</tissue>
    </source>
</reference>
<dbReference type="Pfam" id="PF00300">
    <property type="entry name" value="His_Phos_1"/>
    <property type="match status" value="1"/>
</dbReference>
<evidence type="ECO:0000256" key="1">
    <source>
        <dbReference type="ARBA" id="ARBA00038362"/>
    </source>
</evidence>
<organism evidence="3 4">
    <name type="scientific">Thalictrum thalictroides</name>
    <name type="common">Rue-anemone</name>
    <name type="synonym">Anemone thalictroides</name>
    <dbReference type="NCBI Taxonomy" id="46969"/>
    <lineage>
        <taxon>Eukaryota</taxon>
        <taxon>Viridiplantae</taxon>
        <taxon>Streptophyta</taxon>
        <taxon>Embryophyta</taxon>
        <taxon>Tracheophyta</taxon>
        <taxon>Spermatophyta</taxon>
        <taxon>Magnoliopsida</taxon>
        <taxon>Ranunculales</taxon>
        <taxon>Ranunculaceae</taxon>
        <taxon>Thalictroideae</taxon>
        <taxon>Thalictrum</taxon>
    </lineage>
</organism>
<evidence type="ECO:0000313" key="3">
    <source>
        <dbReference type="EMBL" id="KAF5207928.1"/>
    </source>
</evidence>
<dbReference type="PANTHER" id="PTHR48100:SF34">
    <property type="entry name" value="PHOSPHOGLYCERATE MUTASE-LIKE PROTEIN 4"/>
    <property type="match status" value="1"/>
</dbReference>
<dbReference type="OrthoDB" id="1931292at2759"/>
<dbReference type="InterPro" id="IPR050275">
    <property type="entry name" value="PGM_Phosphatase"/>
</dbReference>
<dbReference type="AlphaFoldDB" id="A0A7J6XFZ2"/>
<feature type="binding site" evidence="2">
    <location>
        <begin position="95"/>
        <end position="96"/>
    </location>
    <ligand>
        <name>substrate</name>
    </ligand>
</feature>
<dbReference type="CDD" id="cd07067">
    <property type="entry name" value="HP_PGM_like"/>
    <property type="match status" value="1"/>
</dbReference>
<keyword evidence="4" id="KW-1185">Reference proteome</keyword>
<feature type="binding site" evidence="2">
    <location>
        <position position="40"/>
    </location>
    <ligand>
        <name>substrate</name>
    </ligand>
</feature>
<comment type="caution">
    <text evidence="3">The sequence shown here is derived from an EMBL/GenBank/DDBJ whole genome shotgun (WGS) entry which is preliminary data.</text>
</comment>
<dbReference type="Proteomes" id="UP000554482">
    <property type="component" value="Unassembled WGS sequence"/>
</dbReference>
<sequence>MQGQLDGELNDFGRQQATKVADRLSKEPKIAAVYTSDLKRALETAKTIASICCGGLEVVQDMDLRERHLGDLQGLELRKSAKVKPEAYQAFVSRRRDQDIPGGGESIDRLYERCTSALERIGQKHIGERVVVVTHGGVLRALHAKGKTSQDPEC</sequence>
<evidence type="ECO:0000313" key="4">
    <source>
        <dbReference type="Proteomes" id="UP000554482"/>
    </source>
</evidence>
<comment type="similarity">
    <text evidence="1">Belongs to the phosphoglycerate mutase family.</text>
</comment>
<protein>
    <submittedName>
        <fullName evidence="3">Phosphoglycerate mutase-like protein</fullName>
    </submittedName>
</protein>
<dbReference type="PANTHER" id="PTHR48100">
    <property type="entry name" value="BROAD-SPECIFICITY PHOSPHATASE YOR283W-RELATED"/>
    <property type="match status" value="1"/>
</dbReference>
<dbReference type="EMBL" id="JABWDY010000770">
    <property type="protein sequence ID" value="KAF5207928.1"/>
    <property type="molecule type" value="Genomic_DNA"/>
</dbReference>
<gene>
    <name evidence="3" type="ORF">FRX31_002485</name>
</gene>
<dbReference type="Gene3D" id="3.40.50.1240">
    <property type="entry name" value="Phosphoglycerate mutase-like"/>
    <property type="match status" value="1"/>
</dbReference>
<dbReference type="InterPro" id="IPR013078">
    <property type="entry name" value="His_Pase_superF_clade-1"/>
</dbReference>
<feature type="non-terminal residue" evidence="3">
    <location>
        <position position="154"/>
    </location>
</feature>
<accession>A0A7J6XFZ2</accession>
<dbReference type="GO" id="GO:0016791">
    <property type="term" value="F:phosphatase activity"/>
    <property type="evidence" value="ECO:0007669"/>
    <property type="project" value="TreeGrafter"/>
</dbReference>
<dbReference type="InterPro" id="IPR029033">
    <property type="entry name" value="His_PPase_superfam"/>
</dbReference>
<dbReference type="GO" id="GO:0005829">
    <property type="term" value="C:cytosol"/>
    <property type="evidence" value="ECO:0007669"/>
    <property type="project" value="TreeGrafter"/>
</dbReference>
<dbReference type="SUPFAM" id="SSF53254">
    <property type="entry name" value="Phosphoglycerate mutase-like"/>
    <property type="match status" value="1"/>
</dbReference>
<dbReference type="PIRSF" id="PIRSF000709">
    <property type="entry name" value="6PFK_2-Ptase"/>
    <property type="match status" value="1"/>
</dbReference>